<keyword evidence="1" id="KW-0472">Membrane</keyword>
<sequence length="182" mass="20307">MTTSIFFAATEHFLYLTALLFPPVFCIVGLVIFLATFGKSLGLRERYWGAGELQTSQDVTRSMSFDLGAAEGDEDDLEYFENVDAGHYCSLDLSSTQSPTDSGLILDSPLARSLNSLPSLRKSSMHNGSSTSISFLIFIKISLPFSVFVPHLVLVCGMDLLNQLLFARQRYIWTKMSIWKEL</sequence>
<dbReference type="EMBL" id="CAJEWN010000915">
    <property type="protein sequence ID" value="CAD2192003.1"/>
    <property type="molecule type" value="Genomic_DNA"/>
</dbReference>
<gene>
    <name evidence="2" type="ORF">MENT_LOCUS44869</name>
</gene>
<name>A0A6V7WYG8_MELEN</name>
<dbReference type="AlphaFoldDB" id="A0A6V7WYG8"/>
<keyword evidence="1" id="KW-0812">Transmembrane</keyword>
<dbReference type="Proteomes" id="UP000580250">
    <property type="component" value="Unassembled WGS sequence"/>
</dbReference>
<dbReference type="OrthoDB" id="10051137at2759"/>
<feature type="transmembrane region" description="Helical" evidence="1">
    <location>
        <begin position="12"/>
        <end position="37"/>
    </location>
</feature>
<proteinExistence type="predicted"/>
<keyword evidence="1" id="KW-1133">Transmembrane helix</keyword>
<evidence type="ECO:0000256" key="1">
    <source>
        <dbReference type="SAM" id="Phobius"/>
    </source>
</evidence>
<accession>A0A6V7WYG8</accession>
<comment type="caution">
    <text evidence="2">The sequence shown here is derived from an EMBL/GenBank/DDBJ whole genome shotgun (WGS) entry which is preliminary data.</text>
</comment>
<evidence type="ECO:0000313" key="3">
    <source>
        <dbReference type="Proteomes" id="UP000580250"/>
    </source>
</evidence>
<protein>
    <submittedName>
        <fullName evidence="2">Uncharacterized protein</fullName>
    </submittedName>
</protein>
<organism evidence="2 3">
    <name type="scientific">Meloidogyne enterolobii</name>
    <name type="common">Root-knot nematode worm</name>
    <name type="synonym">Meloidogyne mayaguensis</name>
    <dbReference type="NCBI Taxonomy" id="390850"/>
    <lineage>
        <taxon>Eukaryota</taxon>
        <taxon>Metazoa</taxon>
        <taxon>Ecdysozoa</taxon>
        <taxon>Nematoda</taxon>
        <taxon>Chromadorea</taxon>
        <taxon>Rhabditida</taxon>
        <taxon>Tylenchina</taxon>
        <taxon>Tylenchomorpha</taxon>
        <taxon>Tylenchoidea</taxon>
        <taxon>Meloidogynidae</taxon>
        <taxon>Meloidogyninae</taxon>
        <taxon>Meloidogyne</taxon>
    </lineage>
</organism>
<evidence type="ECO:0000313" key="2">
    <source>
        <dbReference type="EMBL" id="CAD2192003.1"/>
    </source>
</evidence>
<reference evidence="2 3" key="1">
    <citation type="submission" date="2020-08" db="EMBL/GenBank/DDBJ databases">
        <authorList>
            <person name="Koutsovoulos G."/>
            <person name="Danchin GJ E."/>
        </authorList>
    </citation>
    <scope>NUCLEOTIDE SEQUENCE [LARGE SCALE GENOMIC DNA]</scope>
</reference>